<proteinExistence type="predicted"/>
<keyword evidence="3" id="KW-1185">Reference proteome</keyword>
<evidence type="ECO:0000256" key="1">
    <source>
        <dbReference type="SAM" id="MobiDB-lite"/>
    </source>
</evidence>
<evidence type="ECO:0000313" key="2">
    <source>
        <dbReference type="EMBL" id="GBP44288.1"/>
    </source>
</evidence>
<accession>A0A4C1VZ26</accession>
<feature type="compositionally biased region" description="Basic and acidic residues" evidence="1">
    <location>
        <begin position="55"/>
        <end position="66"/>
    </location>
</feature>
<evidence type="ECO:0000313" key="3">
    <source>
        <dbReference type="Proteomes" id="UP000299102"/>
    </source>
</evidence>
<dbReference type="AlphaFoldDB" id="A0A4C1VZ26"/>
<feature type="region of interest" description="Disordered" evidence="1">
    <location>
        <begin position="34"/>
        <end position="67"/>
    </location>
</feature>
<organism evidence="2 3">
    <name type="scientific">Eumeta variegata</name>
    <name type="common">Bagworm moth</name>
    <name type="synonym">Eumeta japonica</name>
    <dbReference type="NCBI Taxonomy" id="151549"/>
    <lineage>
        <taxon>Eukaryota</taxon>
        <taxon>Metazoa</taxon>
        <taxon>Ecdysozoa</taxon>
        <taxon>Arthropoda</taxon>
        <taxon>Hexapoda</taxon>
        <taxon>Insecta</taxon>
        <taxon>Pterygota</taxon>
        <taxon>Neoptera</taxon>
        <taxon>Endopterygota</taxon>
        <taxon>Lepidoptera</taxon>
        <taxon>Glossata</taxon>
        <taxon>Ditrysia</taxon>
        <taxon>Tineoidea</taxon>
        <taxon>Psychidae</taxon>
        <taxon>Oiketicinae</taxon>
        <taxon>Eumeta</taxon>
    </lineage>
</organism>
<reference evidence="2 3" key="1">
    <citation type="journal article" date="2019" name="Commun. Biol.">
        <title>The bagworm genome reveals a unique fibroin gene that provides high tensile strength.</title>
        <authorList>
            <person name="Kono N."/>
            <person name="Nakamura H."/>
            <person name="Ohtoshi R."/>
            <person name="Tomita M."/>
            <person name="Numata K."/>
            <person name="Arakawa K."/>
        </authorList>
    </citation>
    <scope>NUCLEOTIDE SEQUENCE [LARGE SCALE GENOMIC DNA]</scope>
</reference>
<gene>
    <name evidence="2" type="ORF">EVAR_27244_1</name>
</gene>
<sequence>MGNSEKNSFNIHDFFHLNESRRFAFHYRAEYDNVKPHQPHYDGRSTETQLQNGNRSERDNSGDRSNEIIITTPRARGARARGGRVGPEVYIGSCLNH</sequence>
<feature type="compositionally biased region" description="Basic and acidic residues" evidence="1">
    <location>
        <begin position="34"/>
        <end position="45"/>
    </location>
</feature>
<dbReference type="Proteomes" id="UP000299102">
    <property type="component" value="Unassembled WGS sequence"/>
</dbReference>
<protein>
    <submittedName>
        <fullName evidence="2">Uncharacterized protein</fullName>
    </submittedName>
</protein>
<comment type="caution">
    <text evidence="2">The sequence shown here is derived from an EMBL/GenBank/DDBJ whole genome shotgun (WGS) entry which is preliminary data.</text>
</comment>
<name>A0A4C1VZ26_EUMVA</name>
<dbReference type="EMBL" id="BGZK01000450">
    <property type="protein sequence ID" value="GBP44288.1"/>
    <property type="molecule type" value="Genomic_DNA"/>
</dbReference>